<evidence type="ECO:0000256" key="1">
    <source>
        <dbReference type="ARBA" id="ARBA00004651"/>
    </source>
</evidence>
<keyword evidence="4" id="KW-1003">Cell membrane</keyword>
<comment type="subcellular location">
    <subcellularLocation>
        <location evidence="1">Cell membrane</location>
        <topology evidence="1">Multi-pass membrane protein</topology>
    </subcellularLocation>
</comment>
<feature type="transmembrane region" description="Helical" evidence="8">
    <location>
        <begin position="235"/>
        <end position="262"/>
    </location>
</feature>
<dbReference type="PANTHER" id="PTHR30472">
    <property type="entry name" value="FERRIC ENTEROBACTIN TRANSPORT SYSTEM PERMEASE PROTEIN"/>
    <property type="match status" value="1"/>
</dbReference>
<keyword evidence="5 8" id="KW-0812">Transmembrane</keyword>
<dbReference type="PANTHER" id="PTHR30472:SF25">
    <property type="entry name" value="ABC TRANSPORTER PERMEASE PROTEIN MJ0876-RELATED"/>
    <property type="match status" value="1"/>
</dbReference>
<evidence type="ECO:0000256" key="5">
    <source>
        <dbReference type="ARBA" id="ARBA00022692"/>
    </source>
</evidence>
<dbReference type="Proteomes" id="UP000720344">
    <property type="component" value="Unassembled WGS sequence"/>
</dbReference>
<evidence type="ECO:0000256" key="3">
    <source>
        <dbReference type="ARBA" id="ARBA00022448"/>
    </source>
</evidence>
<comment type="similarity">
    <text evidence="2">Belongs to the binding-protein-dependent transport system permease family. FecCD subfamily.</text>
</comment>
<evidence type="ECO:0000256" key="8">
    <source>
        <dbReference type="SAM" id="Phobius"/>
    </source>
</evidence>
<dbReference type="EMBL" id="JAATWB010000005">
    <property type="protein sequence ID" value="NJA89263.1"/>
    <property type="molecule type" value="Genomic_DNA"/>
</dbReference>
<dbReference type="Pfam" id="PF01032">
    <property type="entry name" value="FecCD"/>
    <property type="match status" value="1"/>
</dbReference>
<protein>
    <submittedName>
        <fullName evidence="9">Iron ABC transporter permease</fullName>
    </submittedName>
</protein>
<feature type="transmembrane region" description="Helical" evidence="8">
    <location>
        <begin position="305"/>
        <end position="322"/>
    </location>
</feature>
<accession>A0ABX0WHS7</accession>
<dbReference type="CDD" id="cd06550">
    <property type="entry name" value="TM_ABC_iron-siderophores_like"/>
    <property type="match status" value="1"/>
</dbReference>
<comment type="caution">
    <text evidence="9">The sequence shown here is derived from an EMBL/GenBank/DDBJ whole genome shotgun (WGS) entry which is preliminary data.</text>
</comment>
<evidence type="ECO:0000313" key="9">
    <source>
        <dbReference type="EMBL" id="NJA89263.1"/>
    </source>
</evidence>
<feature type="transmembrane region" description="Helical" evidence="8">
    <location>
        <begin position="274"/>
        <end position="293"/>
    </location>
</feature>
<feature type="transmembrane region" description="Helical" evidence="8">
    <location>
        <begin position="115"/>
        <end position="134"/>
    </location>
</feature>
<feature type="transmembrane region" description="Helical" evidence="8">
    <location>
        <begin position="188"/>
        <end position="208"/>
    </location>
</feature>
<evidence type="ECO:0000313" key="10">
    <source>
        <dbReference type="Proteomes" id="UP000720344"/>
    </source>
</evidence>
<proteinExistence type="inferred from homology"/>
<evidence type="ECO:0000256" key="7">
    <source>
        <dbReference type="ARBA" id="ARBA00023136"/>
    </source>
</evidence>
<dbReference type="RefSeq" id="WP_153589880.1">
    <property type="nucleotide sequence ID" value="NZ_JAATWB010000005.1"/>
</dbReference>
<keyword evidence="7 8" id="KW-0472">Membrane</keyword>
<feature type="transmembrane region" description="Helical" evidence="8">
    <location>
        <begin position="62"/>
        <end position="83"/>
    </location>
</feature>
<organism evidence="9 10">
    <name type="scientific">Rhodocyclus gracilis</name>
    <dbReference type="NCBI Taxonomy" id="2929842"/>
    <lineage>
        <taxon>Bacteria</taxon>
        <taxon>Pseudomonadati</taxon>
        <taxon>Pseudomonadota</taxon>
        <taxon>Betaproteobacteria</taxon>
        <taxon>Rhodocyclales</taxon>
        <taxon>Rhodocyclaceae</taxon>
        <taxon>Rhodocyclus</taxon>
    </lineage>
</organism>
<dbReference type="InterPro" id="IPR037294">
    <property type="entry name" value="ABC_BtuC-like"/>
</dbReference>
<evidence type="ECO:0000256" key="6">
    <source>
        <dbReference type="ARBA" id="ARBA00022989"/>
    </source>
</evidence>
<sequence length="329" mass="33473">MPTRRRAVLILAVLAGLALLSIALALSVGSIHIPLPDVFRALVGSDAGMGIDVVRSLRLPRALGGFACGALLALAGALLQVLLRNPLADPYVLGISGGAGVGAMLAILFGLTAAGINGLAFLGALAAMLLVFGLAHGDGGWTQTRLLLTGVIVASGCGAIVALTLSVAPEQKLHGMLFWLMGDLAQGGDPTLPLLALVVILLVALPFARELNLLARGADTALTLGVAITRLRRGVYLVASLATAIVVTYAGSIGFIGLIVPHLVRLSLGNDQRLLLPAAALAGGSLLVVADTLARTVVAPQQLPVGVLTALIGVPVFLYLLARAPLARR</sequence>
<keyword evidence="3" id="KW-0813">Transport</keyword>
<name>A0ABX0WHS7_9RHOO</name>
<dbReference type="SUPFAM" id="SSF81345">
    <property type="entry name" value="ABC transporter involved in vitamin B12 uptake, BtuC"/>
    <property type="match status" value="1"/>
</dbReference>
<dbReference type="InterPro" id="IPR000522">
    <property type="entry name" value="ABC_transptr_permease_BtuC"/>
</dbReference>
<keyword evidence="6 8" id="KW-1133">Transmembrane helix</keyword>
<evidence type="ECO:0000256" key="4">
    <source>
        <dbReference type="ARBA" id="ARBA00022475"/>
    </source>
</evidence>
<gene>
    <name evidence="9" type="ORF">HCX48_08520</name>
</gene>
<reference evidence="10" key="1">
    <citation type="submission" date="2020-03" db="EMBL/GenBank/DDBJ databases">
        <title>Whole-genome sequence of the purple nonsulfur bacterium Rhodocyclus tenuis DSM112.</title>
        <authorList>
            <person name="Kyndt J.A."/>
            <person name="Meyer T.E."/>
        </authorList>
    </citation>
    <scope>NUCLEOTIDE SEQUENCE [LARGE SCALE GENOMIC DNA]</scope>
    <source>
        <strain evidence="10">DSM 112</strain>
    </source>
</reference>
<dbReference type="Gene3D" id="1.10.3470.10">
    <property type="entry name" value="ABC transporter involved in vitamin B12 uptake, BtuC"/>
    <property type="match status" value="1"/>
</dbReference>
<feature type="transmembrane region" description="Helical" evidence="8">
    <location>
        <begin position="146"/>
        <end position="168"/>
    </location>
</feature>
<keyword evidence="10" id="KW-1185">Reference proteome</keyword>
<feature type="transmembrane region" description="Helical" evidence="8">
    <location>
        <begin position="90"/>
        <end position="109"/>
    </location>
</feature>
<evidence type="ECO:0000256" key="2">
    <source>
        <dbReference type="ARBA" id="ARBA00007935"/>
    </source>
</evidence>